<gene>
    <name evidence="1" type="ORF">NDU88_007797</name>
</gene>
<sequence length="109" mass="12042">MRSTAAGSRGLPAKGKQNNAKVGECGVLRLAPVDYRQKENRTMPSQKLNNRMHNDGFLLTVGKTGKQCKRLSGEIYENLGILERCRGTSSDSVDAVNETVDEEIWGYKP</sequence>
<dbReference type="EMBL" id="JANPWB010000012">
    <property type="protein sequence ID" value="KAJ1119612.1"/>
    <property type="molecule type" value="Genomic_DNA"/>
</dbReference>
<organism evidence="1 2">
    <name type="scientific">Pleurodeles waltl</name>
    <name type="common">Iberian ribbed newt</name>
    <dbReference type="NCBI Taxonomy" id="8319"/>
    <lineage>
        <taxon>Eukaryota</taxon>
        <taxon>Metazoa</taxon>
        <taxon>Chordata</taxon>
        <taxon>Craniata</taxon>
        <taxon>Vertebrata</taxon>
        <taxon>Euteleostomi</taxon>
        <taxon>Amphibia</taxon>
        <taxon>Batrachia</taxon>
        <taxon>Caudata</taxon>
        <taxon>Salamandroidea</taxon>
        <taxon>Salamandridae</taxon>
        <taxon>Pleurodelinae</taxon>
        <taxon>Pleurodeles</taxon>
    </lineage>
</organism>
<proteinExistence type="predicted"/>
<protein>
    <submittedName>
        <fullName evidence="1">Uncharacterized protein</fullName>
    </submittedName>
</protein>
<evidence type="ECO:0000313" key="1">
    <source>
        <dbReference type="EMBL" id="KAJ1119612.1"/>
    </source>
</evidence>
<evidence type="ECO:0000313" key="2">
    <source>
        <dbReference type="Proteomes" id="UP001066276"/>
    </source>
</evidence>
<accession>A0AAV7NXK2</accession>
<name>A0AAV7NXK2_PLEWA</name>
<keyword evidence="2" id="KW-1185">Reference proteome</keyword>
<reference evidence="1" key="1">
    <citation type="journal article" date="2022" name="bioRxiv">
        <title>Sequencing and chromosome-scale assembly of the giantPleurodeles waltlgenome.</title>
        <authorList>
            <person name="Brown T."/>
            <person name="Elewa A."/>
            <person name="Iarovenko S."/>
            <person name="Subramanian E."/>
            <person name="Araus A.J."/>
            <person name="Petzold A."/>
            <person name="Susuki M."/>
            <person name="Suzuki K.-i.T."/>
            <person name="Hayashi T."/>
            <person name="Toyoda A."/>
            <person name="Oliveira C."/>
            <person name="Osipova E."/>
            <person name="Leigh N.D."/>
            <person name="Simon A."/>
            <person name="Yun M.H."/>
        </authorList>
    </citation>
    <scope>NUCLEOTIDE SEQUENCE</scope>
    <source>
        <strain evidence="1">20211129_DDA</strain>
        <tissue evidence="1">Liver</tissue>
    </source>
</reference>
<dbReference type="AlphaFoldDB" id="A0AAV7NXK2"/>
<comment type="caution">
    <text evidence="1">The sequence shown here is derived from an EMBL/GenBank/DDBJ whole genome shotgun (WGS) entry which is preliminary data.</text>
</comment>
<dbReference type="Proteomes" id="UP001066276">
    <property type="component" value="Chromosome 8"/>
</dbReference>